<dbReference type="GO" id="GO:0044660">
    <property type="term" value="P:viral release via pore formation in host cell membrane"/>
    <property type="evidence" value="ECO:0007669"/>
    <property type="project" value="InterPro"/>
</dbReference>
<evidence type="ECO:0000313" key="5">
    <source>
        <dbReference type="Proteomes" id="UP000237365"/>
    </source>
</evidence>
<dbReference type="RefSeq" id="WP_047730039.1">
    <property type="nucleotide sequence ID" value="NZ_CAYALM010000001.1"/>
</dbReference>
<reference evidence="3 5" key="4">
    <citation type="submission" date="2024-07" db="EMBL/GenBank/DDBJ databases">
        <authorList>
            <person name="Raymann K."/>
        </authorList>
    </citation>
    <scope>NUCLEOTIDE SEQUENCE [LARGE SCALE GENOMIC DNA]</scope>
    <source>
        <strain evidence="3 5">KZ19</strain>
    </source>
</reference>
<dbReference type="Proteomes" id="UP000237365">
    <property type="component" value="Unassembled WGS sequence"/>
</dbReference>
<evidence type="ECO:0000313" key="6">
    <source>
        <dbReference type="Proteomes" id="UP000245399"/>
    </source>
</evidence>
<feature type="transmembrane region" description="Helical" evidence="1">
    <location>
        <begin position="62"/>
        <end position="83"/>
    </location>
</feature>
<dbReference type="EMBL" id="PQGI02000002">
    <property type="protein sequence ID" value="MEX3187854.1"/>
    <property type="molecule type" value="Genomic_DNA"/>
</dbReference>
<dbReference type="Proteomes" id="UP000245399">
    <property type="component" value="Chromosome"/>
</dbReference>
<sequence>MQEHEKNILWLLMLGAVIAVGQVLSSEEPITLRLFVGRIVLGSATSMAAGAALIWVPGLSPLAIVGLGAALGIAGHQAVELWLRRKGSNLLKGKGKYDSE</sequence>
<proteinExistence type="predicted"/>
<dbReference type="Pfam" id="PF04550">
    <property type="entry name" value="Phage_holin_3_2"/>
    <property type="match status" value="1"/>
</dbReference>
<keyword evidence="1" id="KW-0812">Transmembrane</keyword>
<dbReference type="AlphaFoldDB" id="A0A2V4G686"/>
<evidence type="ECO:0000313" key="4">
    <source>
        <dbReference type="EMBL" id="POP16721.1"/>
    </source>
</evidence>
<feature type="transmembrane region" description="Helical" evidence="1">
    <location>
        <begin position="6"/>
        <end position="24"/>
    </location>
</feature>
<dbReference type="EMBL" id="CP029449">
    <property type="protein sequence ID" value="AWL69910.1"/>
    <property type="molecule type" value="Genomic_DNA"/>
</dbReference>
<evidence type="ECO:0000256" key="1">
    <source>
        <dbReference type="SAM" id="Phobius"/>
    </source>
</evidence>
<evidence type="ECO:0000313" key="2">
    <source>
        <dbReference type="EMBL" id="AWL69910.1"/>
    </source>
</evidence>
<accession>A0A2V4G686</accession>
<evidence type="ECO:0000313" key="3">
    <source>
        <dbReference type="EMBL" id="MEX3187854.1"/>
    </source>
</evidence>
<name>A0A2V4G686_SERMA</name>
<keyword evidence="1" id="KW-0472">Membrane</keyword>
<organism evidence="3 5">
    <name type="scientific">Serratia marcescens</name>
    <dbReference type="NCBI Taxonomy" id="615"/>
    <lineage>
        <taxon>Bacteria</taxon>
        <taxon>Pseudomonadati</taxon>
        <taxon>Pseudomonadota</taxon>
        <taxon>Gammaproteobacteria</taxon>
        <taxon>Enterobacterales</taxon>
        <taxon>Yersiniaceae</taxon>
        <taxon>Serratia</taxon>
    </lineage>
</organism>
<reference evidence="4" key="1">
    <citation type="submission" date="2018-01" db="EMBL/GenBank/DDBJ databases">
        <title>The opportunistic pathogen Serratia marcescens is an overlooked threat to honeybees.</title>
        <authorList>
            <person name="Raymann K."/>
            <person name="Shaffer Z."/>
            <person name="Coon K."/>
            <person name="Salisbury S."/>
            <person name="Moran N.A."/>
        </authorList>
    </citation>
    <scope>NUCLEOTIDE SEQUENCE [LARGE SCALE GENOMIC DNA]</scope>
    <source>
        <strain evidence="4">KZ19</strain>
    </source>
</reference>
<protein>
    <submittedName>
        <fullName evidence="2 3">Holin</fullName>
    </submittedName>
</protein>
<reference evidence="3 5" key="3">
    <citation type="submission" date="2024-07" db="EMBL/GenBank/DDBJ databases">
        <title>Making a pathogen? Evaluating the impact of protist predation on the evolution of virulence in Serratia marcescens.</title>
        <authorList>
            <person name="Hopkins H."/>
            <person name="Lopezguerra C."/>
            <person name="Lau M.-J."/>
        </authorList>
    </citation>
    <scope>NUCLEOTIDE SEQUENCE [LARGE SCALE GENOMIC DNA]</scope>
    <source>
        <strain evidence="3 5">KZ19</strain>
    </source>
</reference>
<keyword evidence="1" id="KW-1133">Transmembrane helix</keyword>
<dbReference type="EMBL" id="PQGI01000009">
    <property type="protein sequence ID" value="POP16721.1"/>
    <property type="molecule type" value="Genomic_DNA"/>
</dbReference>
<gene>
    <name evidence="3" type="ORF">C3R40_014640</name>
    <name evidence="4" type="ORF">C3R40_13375</name>
    <name evidence="2" type="ORF">DKC05_20795</name>
</gene>
<reference evidence="2 6" key="2">
    <citation type="submission" date="2018-05" db="EMBL/GenBank/DDBJ databases">
        <title>Klebsiella quasipneumonaiae provides a window into carbapenemase gene transfer, plasmid rearrangements and nosocomial acquisition from the hospital environment.</title>
        <authorList>
            <person name="Mathers A.J."/>
            <person name="Vegesana K."/>
            <person name="Stoesser N."/>
            <person name="Crook D."/>
            <person name="Vaughan A."/>
            <person name="Barry K."/>
            <person name="Parikh H."/>
            <person name="Sebra R."/>
            <person name="Kotay S."/>
            <person name="Walker A.S."/>
            <person name="Sheppard A.E."/>
        </authorList>
    </citation>
    <scope>NUCLEOTIDE SEQUENCE [LARGE SCALE GENOMIC DNA]</scope>
    <source>
        <strain evidence="2 6">CAV1761</strain>
    </source>
</reference>
<dbReference type="InterPro" id="IPR007633">
    <property type="entry name" value="Phage_P2_Holin"/>
</dbReference>